<dbReference type="OMA" id="LCNVEPE"/>
<evidence type="ECO:0000259" key="11">
    <source>
        <dbReference type="Pfam" id="PF08544"/>
    </source>
</evidence>
<evidence type="ECO:0000259" key="12">
    <source>
        <dbReference type="Pfam" id="PF10509"/>
    </source>
</evidence>
<name>L1IH15_GUITC</name>
<dbReference type="PRINTS" id="PR00959">
    <property type="entry name" value="MEVGALKINASE"/>
</dbReference>
<dbReference type="GO" id="GO:0005524">
    <property type="term" value="F:ATP binding"/>
    <property type="evidence" value="ECO:0007669"/>
    <property type="project" value="UniProtKB-KW"/>
</dbReference>
<keyword evidence="4" id="KW-0479">Metal-binding</keyword>
<dbReference type="InterPro" id="IPR006204">
    <property type="entry name" value="GHMP_kinase_N_dom"/>
</dbReference>
<keyword evidence="6" id="KW-0418">Kinase</keyword>
<dbReference type="Pfam" id="PF10509">
    <property type="entry name" value="GalKase_gal_bdg"/>
    <property type="match status" value="1"/>
</dbReference>
<keyword evidence="5" id="KW-0547">Nucleotide-binding</keyword>
<dbReference type="GO" id="GO:0004335">
    <property type="term" value="F:galactokinase activity"/>
    <property type="evidence" value="ECO:0007669"/>
    <property type="project" value="InterPro"/>
</dbReference>
<keyword evidence="15" id="KW-1185">Reference proteome</keyword>
<organism evidence="13">
    <name type="scientific">Guillardia theta (strain CCMP2712)</name>
    <name type="common">Cryptophyte</name>
    <dbReference type="NCBI Taxonomy" id="905079"/>
    <lineage>
        <taxon>Eukaryota</taxon>
        <taxon>Cryptophyceae</taxon>
        <taxon>Pyrenomonadales</taxon>
        <taxon>Geminigeraceae</taxon>
        <taxon>Guillardia</taxon>
    </lineage>
</organism>
<keyword evidence="2" id="KW-0963">Cytoplasm</keyword>
<feature type="domain" description="GHMP kinase C-terminal" evidence="11">
    <location>
        <begin position="307"/>
        <end position="389"/>
    </location>
</feature>
<dbReference type="AlphaFoldDB" id="L1IH15"/>
<dbReference type="RefSeq" id="XP_005822194.1">
    <property type="nucleotide sequence ID" value="XM_005822137.1"/>
</dbReference>
<dbReference type="GO" id="GO:0005829">
    <property type="term" value="C:cytosol"/>
    <property type="evidence" value="ECO:0007669"/>
    <property type="project" value="TreeGrafter"/>
</dbReference>
<dbReference type="PaxDb" id="55529-EKX35214"/>
<sequence length="412" mass="44318">MDGLCANTIAPLAPLRLKGGGRSYENAGPVVKSVVEKFRSVHGEDPKYVSVAPGRVNLIGEHTDYSQGFVMPCAIDFHVAASFCPTSDNKLHVIALDVNDETCSIDLSKPIERDQSQPWSNYIRGVCKTLMDNGHKIGGGKFVFSGNVPLGGGLSSSAALEVCFAKALNHAYNLKIGGVEIAQLSQAAEHWVGCKCGIMDQYISSMGVEGKALMIDCRDLSAKNVEIPKGVAVVIVNSNAKHELAGLDSEYNARREQCEQAARHFGVSYLREVTPEQLERDSKELDPVVLKRARHVVLENDRVSKTVEALKQGDLKTVGKLMLASHMSLKNDFEVSTPEIDALVDIIGAVVGEEGGVRITGGGFGGSVVCLTPESKVEEIRKAVEENYPKRAGGRQATFYVCHASAGAHILE</sequence>
<evidence type="ECO:0000313" key="15">
    <source>
        <dbReference type="Proteomes" id="UP000011087"/>
    </source>
</evidence>
<dbReference type="InterPro" id="IPR006203">
    <property type="entry name" value="GHMP_knse_ATP-bd_CS"/>
</dbReference>
<evidence type="ECO:0000256" key="9">
    <source>
        <dbReference type="ARBA" id="ARBA00023277"/>
    </source>
</evidence>
<comment type="similarity">
    <text evidence="1">Belongs to the GHMP kinase family. GalK subfamily.</text>
</comment>
<dbReference type="PROSITE" id="PS00627">
    <property type="entry name" value="GHMP_KINASES_ATP"/>
    <property type="match status" value="1"/>
</dbReference>
<evidence type="ECO:0000256" key="1">
    <source>
        <dbReference type="ARBA" id="ARBA00006566"/>
    </source>
</evidence>
<evidence type="ECO:0000256" key="4">
    <source>
        <dbReference type="ARBA" id="ARBA00022723"/>
    </source>
</evidence>
<keyword evidence="3" id="KW-0808">Transferase</keyword>
<dbReference type="OrthoDB" id="275179at2759"/>
<feature type="domain" description="Galactokinase N-terminal" evidence="12">
    <location>
        <begin position="36"/>
        <end position="82"/>
    </location>
</feature>
<dbReference type="InterPro" id="IPR014721">
    <property type="entry name" value="Ribsml_uS5_D2-typ_fold_subgr"/>
</dbReference>
<dbReference type="Gene3D" id="3.30.230.10">
    <property type="match status" value="1"/>
</dbReference>
<evidence type="ECO:0000256" key="5">
    <source>
        <dbReference type="ARBA" id="ARBA00022741"/>
    </source>
</evidence>
<dbReference type="SUPFAM" id="SSF55060">
    <property type="entry name" value="GHMP Kinase, C-terminal domain"/>
    <property type="match status" value="1"/>
</dbReference>
<dbReference type="InterPro" id="IPR006206">
    <property type="entry name" value="Mevalonate/galactokinase"/>
</dbReference>
<protein>
    <recommendedName>
        <fullName evidence="16">Galactokinase</fullName>
    </recommendedName>
</protein>
<dbReference type="GO" id="GO:0046872">
    <property type="term" value="F:metal ion binding"/>
    <property type="evidence" value="ECO:0007669"/>
    <property type="project" value="UniProtKB-KW"/>
</dbReference>
<gene>
    <name evidence="13" type="ORF">GUITHDRAFT_146624</name>
</gene>
<proteinExistence type="inferred from homology"/>
<keyword evidence="7" id="KW-0067">ATP-binding</keyword>
<evidence type="ECO:0000256" key="2">
    <source>
        <dbReference type="ARBA" id="ARBA00022490"/>
    </source>
</evidence>
<dbReference type="EMBL" id="JH993094">
    <property type="protein sequence ID" value="EKX35214.1"/>
    <property type="molecule type" value="Genomic_DNA"/>
</dbReference>
<dbReference type="eggNOG" id="KOG0631">
    <property type="taxonomic scope" value="Eukaryota"/>
</dbReference>
<dbReference type="GO" id="GO:0006012">
    <property type="term" value="P:galactose metabolic process"/>
    <property type="evidence" value="ECO:0007669"/>
    <property type="project" value="InterPro"/>
</dbReference>
<reference evidence="14" key="3">
    <citation type="submission" date="2015-06" db="UniProtKB">
        <authorList>
            <consortium name="EnsemblProtists"/>
        </authorList>
    </citation>
    <scope>IDENTIFICATION</scope>
</reference>
<dbReference type="PIRSF" id="PIRSF000530">
    <property type="entry name" value="Galactokinase"/>
    <property type="match status" value="1"/>
</dbReference>
<dbReference type="KEGG" id="gtt:GUITHDRAFT_146624"/>
<reference evidence="15" key="2">
    <citation type="submission" date="2012-11" db="EMBL/GenBank/DDBJ databases">
        <authorList>
            <person name="Kuo A."/>
            <person name="Curtis B.A."/>
            <person name="Tanifuji G."/>
            <person name="Burki F."/>
            <person name="Gruber A."/>
            <person name="Irimia M."/>
            <person name="Maruyama S."/>
            <person name="Arias M.C."/>
            <person name="Ball S.G."/>
            <person name="Gile G.H."/>
            <person name="Hirakawa Y."/>
            <person name="Hopkins J.F."/>
            <person name="Rensing S.A."/>
            <person name="Schmutz J."/>
            <person name="Symeonidi A."/>
            <person name="Elias M."/>
            <person name="Eveleigh R.J."/>
            <person name="Herman E.K."/>
            <person name="Klute M.J."/>
            <person name="Nakayama T."/>
            <person name="Obornik M."/>
            <person name="Reyes-Prieto A."/>
            <person name="Armbrust E.V."/>
            <person name="Aves S.J."/>
            <person name="Beiko R.G."/>
            <person name="Coutinho P."/>
            <person name="Dacks J.B."/>
            <person name="Durnford D.G."/>
            <person name="Fast N.M."/>
            <person name="Green B.R."/>
            <person name="Grisdale C."/>
            <person name="Hempe F."/>
            <person name="Henrissat B."/>
            <person name="Hoppner M.P."/>
            <person name="Ishida K.-I."/>
            <person name="Kim E."/>
            <person name="Koreny L."/>
            <person name="Kroth P.G."/>
            <person name="Liu Y."/>
            <person name="Malik S.-B."/>
            <person name="Maier U.G."/>
            <person name="McRose D."/>
            <person name="Mock T."/>
            <person name="Neilson J.A."/>
            <person name="Onodera N.T."/>
            <person name="Poole A.M."/>
            <person name="Pritham E.J."/>
            <person name="Richards T.A."/>
            <person name="Rocap G."/>
            <person name="Roy S.W."/>
            <person name="Sarai C."/>
            <person name="Schaack S."/>
            <person name="Shirato S."/>
            <person name="Slamovits C.H."/>
            <person name="Spencer D.F."/>
            <person name="Suzuki S."/>
            <person name="Worden A.Z."/>
            <person name="Zauner S."/>
            <person name="Barry K."/>
            <person name="Bell C."/>
            <person name="Bharti A.K."/>
            <person name="Crow J.A."/>
            <person name="Grimwood J."/>
            <person name="Kramer R."/>
            <person name="Lindquist E."/>
            <person name="Lucas S."/>
            <person name="Salamov A."/>
            <person name="McFadden G.I."/>
            <person name="Lane C.E."/>
            <person name="Keeling P.J."/>
            <person name="Gray M.W."/>
            <person name="Grigoriev I.V."/>
            <person name="Archibald J.M."/>
        </authorList>
    </citation>
    <scope>NUCLEOTIDE SEQUENCE</scope>
    <source>
        <strain evidence="15">CCMP2712</strain>
    </source>
</reference>
<dbReference type="Pfam" id="PF00288">
    <property type="entry name" value="GHMP_kinases_N"/>
    <property type="match status" value="1"/>
</dbReference>
<dbReference type="InterPro" id="IPR000705">
    <property type="entry name" value="Galactokinase"/>
</dbReference>
<dbReference type="InterPro" id="IPR013750">
    <property type="entry name" value="GHMP_kinase_C_dom"/>
</dbReference>
<dbReference type="EnsemblProtists" id="EKX35214">
    <property type="protein sequence ID" value="EKX35214"/>
    <property type="gene ID" value="GUITHDRAFT_146624"/>
</dbReference>
<dbReference type="InterPro" id="IPR036554">
    <property type="entry name" value="GHMP_kinase_C_sf"/>
</dbReference>
<reference evidence="13 15" key="1">
    <citation type="journal article" date="2012" name="Nature">
        <title>Algal genomes reveal evolutionary mosaicism and the fate of nucleomorphs.</title>
        <authorList>
            <consortium name="DOE Joint Genome Institute"/>
            <person name="Curtis B.A."/>
            <person name="Tanifuji G."/>
            <person name="Burki F."/>
            <person name="Gruber A."/>
            <person name="Irimia M."/>
            <person name="Maruyama S."/>
            <person name="Arias M.C."/>
            <person name="Ball S.G."/>
            <person name="Gile G.H."/>
            <person name="Hirakawa Y."/>
            <person name="Hopkins J.F."/>
            <person name="Kuo A."/>
            <person name="Rensing S.A."/>
            <person name="Schmutz J."/>
            <person name="Symeonidi A."/>
            <person name="Elias M."/>
            <person name="Eveleigh R.J."/>
            <person name="Herman E.K."/>
            <person name="Klute M.J."/>
            <person name="Nakayama T."/>
            <person name="Obornik M."/>
            <person name="Reyes-Prieto A."/>
            <person name="Armbrust E.V."/>
            <person name="Aves S.J."/>
            <person name="Beiko R.G."/>
            <person name="Coutinho P."/>
            <person name="Dacks J.B."/>
            <person name="Durnford D.G."/>
            <person name="Fast N.M."/>
            <person name="Green B.R."/>
            <person name="Grisdale C.J."/>
            <person name="Hempel F."/>
            <person name="Henrissat B."/>
            <person name="Hoppner M.P."/>
            <person name="Ishida K."/>
            <person name="Kim E."/>
            <person name="Koreny L."/>
            <person name="Kroth P.G."/>
            <person name="Liu Y."/>
            <person name="Malik S.B."/>
            <person name="Maier U.G."/>
            <person name="McRose D."/>
            <person name="Mock T."/>
            <person name="Neilson J.A."/>
            <person name="Onodera N.T."/>
            <person name="Poole A.M."/>
            <person name="Pritham E.J."/>
            <person name="Richards T.A."/>
            <person name="Rocap G."/>
            <person name="Roy S.W."/>
            <person name="Sarai C."/>
            <person name="Schaack S."/>
            <person name="Shirato S."/>
            <person name="Slamovits C.H."/>
            <person name="Spencer D.F."/>
            <person name="Suzuki S."/>
            <person name="Worden A.Z."/>
            <person name="Zauner S."/>
            <person name="Barry K."/>
            <person name="Bell C."/>
            <person name="Bharti A.K."/>
            <person name="Crow J.A."/>
            <person name="Grimwood J."/>
            <person name="Kramer R."/>
            <person name="Lindquist E."/>
            <person name="Lucas S."/>
            <person name="Salamov A."/>
            <person name="McFadden G.I."/>
            <person name="Lane C.E."/>
            <person name="Keeling P.J."/>
            <person name="Gray M.W."/>
            <person name="Grigoriev I.V."/>
            <person name="Archibald J.M."/>
        </authorList>
    </citation>
    <scope>NUCLEOTIDE SEQUENCE</scope>
    <source>
        <strain evidence="13 15">CCMP2712</strain>
    </source>
</reference>
<evidence type="ECO:0000259" key="10">
    <source>
        <dbReference type="Pfam" id="PF00288"/>
    </source>
</evidence>
<dbReference type="PROSITE" id="PS00106">
    <property type="entry name" value="GALACTOKINASE"/>
    <property type="match status" value="1"/>
</dbReference>
<evidence type="ECO:0000256" key="8">
    <source>
        <dbReference type="ARBA" id="ARBA00022842"/>
    </source>
</evidence>
<dbReference type="PANTHER" id="PTHR10457">
    <property type="entry name" value="MEVALONATE KINASE/GALACTOKINASE"/>
    <property type="match status" value="1"/>
</dbReference>
<dbReference type="GeneID" id="17291975"/>
<evidence type="ECO:0000313" key="14">
    <source>
        <dbReference type="EnsemblProtists" id="EKX35214"/>
    </source>
</evidence>
<accession>L1IH15</accession>
<dbReference type="Pfam" id="PF08544">
    <property type="entry name" value="GHMP_kinases_C"/>
    <property type="match status" value="1"/>
</dbReference>
<feature type="domain" description="GHMP kinase N-terminal" evidence="10">
    <location>
        <begin position="121"/>
        <end position="207"/>
    </location>
</feature>
<dbReference type="NCBIfam" id="TIGR00131">
    <property type="entry name" value="gal_kin"/>
    <property type="match status" value="1"/>
</dbReference>
<dbReference type="FunFam" id="3.30.70.890:FF:000001">
    <property type="entry name" value="Galactokinase"/>
    <property type="match status" value="1"/>
</dbReference>
<keyword evidence="8" id="KW-0460">Magnesium</keyword>
<dbReference type="FunFam" id="3.30.230.10:FF:000017">
    <property type="entry name" value="Galactokinase"/>
    <property type="match status" value="1"/>
</dbReference>
<dbReference type="Proteomes" id="UP000011087">
    <property type="component" value="Unassembled WGS sequence"/>
</dbReference>
<dbReference type="Gene3D" id="3.30.70.890">
    <property type="entry name" value="GHMP kinase, C-terminal domain"/>
    <property type="match status" value="1"/>
</dbReference>
<dbReference type="InterPro" id="IPR019741">
    <property type="entry name" value="Galactokinase_CS"/>
</dbReference>
<evidence type="ECO:0000313" key="13">
    <source>
        <dbReference type="EMBL" id="EKX35214.1"/>
    </source>
</evidence>
<dbReference type="InterPro" id="IPR020568">
    <property type="entry name" value="Ribosomal_Su5_D2-typ_SF"/>
</dbReference>
<evidence type="ECO:0008006" key="16">
    <source>
        <dbReference type="Google" id="ProtNLM"/>
    </source>
</evidence>
<dbReference type="PANTHER" id="PTHR10457:SF7">
    <property type="entry name" value="GALACTOKINASE-RELATED"/>
    <property type="match status" value="1"/>
</dbReference>
<evidence type="ECO:0000256" key="3">
    <source>
        <dbReference type="ARBA" id="ARBA00022679"/>
    </source>
</evidence>
<evidence type="ECO:0000256" key="6">
    <source>
        <dbReference type="ARBA" id="ARBA00022777"/>
    </source>
</evidence>
<keyword evidence="9" id="KW-0119">Carbohydrate metabolism</keyword>
<dbReference type="SUPFAM" id="SSF54211">
    <property type="entry name" value="Ribosomal protein S5 domain 2-like"/>
    <property type="match status" value="1"/>
</dbReference>
<dbReference type="HOGENOM" id="CLU_017814_2_1_1"/>
<evidence type="ECO:0000256" key="7">
    <source>
        <dbReference type="ARBA" id="ARBA00022840"/>
    </source>
</evidence>
<dbReference type="InterPro" id="IPR019539">
    <property type="entry name" value="GalKase_N"/>
</dbReference>
<dbReference type="STRING" id="905079.L1IH15"/>
<dbReference type="PRINTS" id="PR00473">
    <property type="entry name" value="GALCTOKINASE"/>
</dbReference>
<dbReference type="NCBIfam" id="NF003472">
    <property type="entry name" value="PRK05101.1"/>
    <property type="match status" value="1"/>
</dbReference>